<dbReference type="STRING" id="391936.S7S_12290"/>
<dbReference type="AlphaFoldDB" id="A0A0B4XQ39"/>
<proteinExistence type="predicted"/>
<gene>
    <name evidence="4" type="ORF">S7S_12290</name>
</gene>
<protein>
    <submittedName>
        <fullName evidence="4">Cytochrome c-type biogenesis protein</fullName>
    </submittedName>
</protein>
<feature type="domain" description="Cytochrome c-type biogenesis protein H Ig-like" evidence="2">
    <location>
        <begin position="245"/>
        <end position="331"/>
    </location>
</feature>
<keyword evidence="1" id="KW-0812">Transmembrane</keyword>
<dbReference type="Gene3D" id="1.25.40.10">
    <property type="entry name" value="Tetratricopeptide repeat domain"/>
    <property type="match status" value="1"/>
</dbReference>
<evidence type="ECO:0000256" key="1">
    <source>
        <dbReference type="SAM" id="Phobius"/>
    </source>
</evidence>
<dbReference type="InterPro" id="IPR056412">
    <property type="entry name" value="Ig_CycH"/>
</dbReference>
<evidence type="ECO:0000313" key="4">
    <source>
        <dbReference type="EMBL" id="AJD48870.1"/>
    </source>
</evidence>
<feature type="domain" description="Cytochrome c-type biogenesis protein H TPR" evidence="3">
    <location>
        <begin position="95"/>
        <end position="208"/>
    </location>
</feature>
<dbReference type="KEGG" id="apac:S7S_12290"/>
<evidence type="ECO:0000259" key="2">
    <source>
        <dbReference type="Pfam" id="PF23892"/>
    </source>
</evidence>
<keyword evidence="1" id="KW-0472">Membrane</keyword>
<dbReference type="InterPro" id="IPR011990">
    <property type="entry name" value="TPR-like_helical_dom_sf"/>
</dbReference>
<evidence type="ECO:0000313" key="5">
    <source>
        <dbReference type="Proteomes" id="UP000006764"/>
    </source>
</evidence>
<evidence type="ECO:0000259" key="3">
    <source>
        <dbReference type="Pfam" id="PF23914"/>
    </source>
</evidence>
<dbReference type="SUPFAM" id="SSF48452">
    <property type="entry name" value="TPR-like"/>
    <property type="match status" value="1"/>
</dbReference>
<feature type="transmembrane region" description="Helical" evidence="1">
    <location>
        <begin position="35"/>
        <end position="54"/>
    </location>
</feature>
<dbReference type="Pfam" id="PF23914">
    <property type="entry name" value="TPR_CcmH_CycH"/>
    <property type="match status" value="1"/>
</dbReference>
<sequence>MMIVLLVVLALGTALWLLWLWQREARRAGARLSPGWLAAGLLVPVLGALVYLAFGFQRDTLEWVADYHTLRPAARELAAGHPPQGLDETVSPAALTRVLQRQLAMTPTADGWYALGLLYGELQAPAMSVLSARKALASDPDLIPARLLLAQSLVDEAEGQLTDEAREVLDGVLAVQPEHDGAWMLLGMAASQSRDYALAADAWRQLLSRHADSEAGDVLRRSLAFADAQQAQAGRFAEVSVTVAAAEVPPGGSLFVFLQPEGGSGQPLAARRVLAEQFPVTVRLRQGDWLQPFPEADTAVVVGARYSPSAAAGVDQAMLAAPPRPFTPGETVTLQLR</sequence>
<name>A0A0B4XQ39_9GAMM</name>
<dbReference type="InterPro" id="IPR056413">
    <property type="entry name" value="TPR_CcmH_CycH"/>
</dbReference>
<dbReference type="Proteomes" id="UP000006764">
    <property type="component" value="Chromosome"/>
</dbReference>
<reference evidence="4 5" key="1">
    <citation type="journal article" date="2012" name="J. Bacteriol.">
        <title>Genome sequence of an alkane-degrading bacterium, Alcanivorax pacificus type strain W11-5, isolated from deep sea sediment.</title>
        <authorList>
            <person name="Lai Q."/>
            <person name="Shao Z."/>
        </authorList>
    </citation>
    <scope>NUCLEOTIDE SEQUENCE [LARGE SCALE GENOMIC DNA]</scope>
    <source>
        <strain evidence="4 5">W11-5</strain>
    </source>
</reference>
<accession>A0A0B4XQ39</accession>
<keyword evidence="5" id="KW-1185">Reference proteome</keyword>
<dbReference type="RefSeq" id="WP_041025993.1">
    <property type="nucleotide sequence ID" value="NZ_CP004387.1"/>
</dbReference>
<dbReference type="EMBL" id="CP004387">
    <property type="protein sequence ID" value="AJD48870.1"/>
    <property type="molecule type" value="Genomic_DNA"/>
</dbReference>
<dbReference type="Pfam" id="PF23892">
    <property type="entry name" value="Ig_CycH"/>
    <property type="match status" value="1"/>
</dbReference>
<keyword evidence="1" id="KW-1133">Transmembrane helix</keyword>
<dbReference type="HOGENOM" id="CLU_810479_0_0_6"/>
<organism evidence="4 5">
    <name type="scientific">Isoalcanivorax pacificus W11-5</name>
    <dbReference type="NCBI Taxonomy" id="391936"/>
    <lineage>
        <taxon>Bacteria</taxon>
        <taxon>Pseudomonadati</taxon>
        <taxon>Pseudomonadota</taxon>
        <taxon>Gammaproteobacteria</taxon>
        <taxon>Oceanospirillales</taxon>
        <taxon>Alcanivoracaceae</taxon>
        <taxon>Isoalcanivorax</taxon>
    </lineage>
</organism>
<dbReference type="OrthoDB" id="9776053at2"/>